<dbReference type="RefSeq" id="WP_168550401.1">
    <property type="nucleotide sequence ID" value="NZ_CP025188.1"/>
</dbReference>
<geneLocation type="plasmid" evidence="3">
    <name>p1-AD2</name>
</geneLocation>
<dbReference type="GO" id="GO:0004316">
    <property type="term" value="F:3-oxoacyl-[acyl-carrier-protein] reductase (NADPH) activity"/>
    <property type="evidence" value="ECO:0007669"/>
    <property type="project" value="UniProtKB-EC"/>
</dbReference>
<name>A0A4Y1MSI9_9PROT</name>
<comment type="similarity">
    <text evidence="1">Belongs to the short-chain dehydrogenases/reductases (SDR) family.</text>
</comment>
<keyword evidence="3" id="KW-0614">Plasmid</keyword>
<dbReference type="InterPro" id="IPR020904">
    <property type="entry name" value="Sc_DH/Rdtase_CS"/>
</dbReference>
<dbReference type="PROSITE" id="PS00061">
    <property type="entry name" value="ADH_SHORT"/>
    <property type="match status" value="1"/>
</dbReference>
<dbReference type="PANTHER" id="PTHR42760">
    <property type="entry name" value="SHORT-CHAIN DEHYDROGENASES/REDUCTASES FAMILY MEMBER"/>
    <property type="match status" value="1"/>
</dbReference>
<dbReference type="InterPro" id="IPR002347">
    <property type="entry name" value="SDR_fam"/>
</dbReference>
<gene>
    <name evidence="3" type="ORF">RADP37_05528</name>
</gene>
<dbReference type="CDD" id="cd05233">
    <property type="entry name" value="SDR_c"/>
    <property type="match status" value="1"/>
</dbReference>
<sequence length="238" mass="24661">MVVTGAGGGIGSLVVGRFLANGDTVVATDLSEEALGRLPDPTGQSLHRLPGNITSEEDCAAVAARAAEVGGRVDVLVNVAGYFPTRPFDDMTAAEFREVVDVNLTGAFLMIKAVTPQLRGRGWGRVVLVGSASTFEGVPGQVHYVAAKAGLFGLARSLARVLGKDGITVNVVTPGLTLTPPVRAGMPPDFIAQQVGLRAIPRDEQAEDLVGAIFFLASPDADFISGQTVNVDGGKHML</sequence>
<dbReference type="PRINTS" id="PR00081">
    <property type="entry name" value="GDHRDH"/>
</dbReference>
<organism evidence="3">
    <name type="scientific">Roseomonas mucosa</name>
    <dbReference type="NCBI Taxonomy" id="207340"/>
    <lineage>
        <taxon>Bacteria</taxon>
        <taxon>Pseudomonadati</taxon>
        <taxon>Pseudomonadota</taxon>
        <taxon>Alphaproteobacteria</taxon>
        <taxon>Acetobacterales</taxon>
        <taxon>Roseomonadaceae</taxon>
        <taxon>Roseomonas</taxon>
    </lineage>
</organism>
<evidence type="ECO:0000259" key="2">
    <source>
        <dbReference type="SMART" id="SM00822"/>
    </source>
</evidence>
<feature type="domain" description="Ketoreductase" evidence="2">
    <location>
        <begin position="2"/>
        <end position="175"/>
    </location>
</feature>
<proteinExistence type="inferred from homology"/>
<dbReference type="PRINTS" id="PR00080">
    <property type="entry name" value="SDRFAMILY"/>
</dbReference>
<dbReference type="SMART" id="SM00822">
    <property type="entry name" value="PKS_KR"/>
    <property type="match status" value="1"/>
</dbReference>
<evidence type="ECO:0000313" key="3">
    <source>
        <dbReference type="EMBL" id="AWV20573.1"/>
    </source>
</evidence>
<dbReference type="Gene3D" id="3.40.50.720">
    <property type="entry name" value="NAD(P)-binding Rossmann-like Domain"/>
    <property type="match status" value="1"/>
</dbReference>
<dbReference type="InterPro" id="IPR036291">
    <property type="entry name" value="NAD(P)-bd_dom_sf"/>
</dbReference>
<protein>
    <submittedName>
        <fullName evidence="3">3-oxoacyl-[acyl-carrier protein] reductase</fullName>
        <ecNumber evidence="3">1.1.1.100</ecNumber>
    </submittedName>
</protein>
<dbReference type="Pfam" id="PF13561">
    <property type="entry name" value="adh_short_C2"/>
    <property type="match status" value="1"/>
</dbReference>
<dbReference type="PANTHER" id="PTHR42760:SF40">
    <property type="entry name" value="3-OXOACYL-[ACYL-CARRIER-PROTEIN] REDUCTASE, CHLOROPLASTIC"/>
    <property type="match status" value="1"/>
</dbReference>
<dbReference type="InterPro" id="IPR057326">
    <property type="entry name" value="KR_dom"/>
</dbReference>
<dbReference type="GO" id="GO:0030497">
    <property type="term" value="P:fatty acid elongation"/>
    <property type="evidence" value="ECO:0007669"/>
    <property type="project" value="TreeGrafter"/>
</dbReference>
<keyword evidence="3" id="KW-0560">Oxidoreductase</keyword>
<evidence type="ECO:0000256" key="1">
    <source>
        <dbReference type="ARBA" id="ARBA00006484"/>
    </source>
</evidence>
<dbReference type="AlphaFoldDB" id="A0A4Y1MSI9"/>
<dbReference type="FunFam" id="3.40.50.720:FF:000084">
    <property type="entry name" value="Short-chain dehydrogenase reductase"/>
    <property type="match status" value="1"/>
</dbReference>
<dbReference type="SUPFAM" id="SSF51735">
    <property type="entry name" value="NAD(P)-binding Rossmann-fold domains"/>
    <property type="match status" value="1"/>
</dbReference>
<dbReference type="EMBL" id="CP025188">
    <property type="protein sequence ID" value="AWV20573.1"/>
    <property type="molecule type" value="Genomic_DNA"/>
</dbReference>
<reference evidence="3" key="1">
    <citation type="submission" date="2017-12" db="EMBL/GenBank/DDBJ databases">
        <authorList>
            <person name="Martens C."/>
            <person name="Dahlstrom E."/>
            <person name="Barbian K."/>
            <person name="Sykora L."/>
            <person name="Ricklefs S."/>
            <person name="Bruno D."/>
            <person name="Anzick I."/>
            <person name="Myles I."/>
            <person name="Datta S.K."/>
        </authorList>
    </citation>
    <scope>NUCLEOTIDE SEQUENCE</scope>
    <source>
        <strain evidence="3">AD2</strain>
        <plasmid evidence="3">p1-AD2</plasmid>
    </source>
</reference>
<accession>A0A4Y1MSI9</accession>
<dbReference type="EC" id="1.1.1.100" evidence="3"/>